<dbReference type="GO" id="GO:0005886">
    <property type="term" value="C:plasma membrane"/>
    <property type="evidence" value="ECO:0007669"/>
    <property type="project" value="TreeGrafter"/>
</dbReference>
<keyword evidence="4 7" id="KW-1133">Transmembrane helix</keyword>
<evidence type="ECO:0000256" key="7">
    <source>
        <dbReference type="SAM" id="Phobius"/>
    </source>
</evidence>
<dbReference type="GO" id="GO:0008506">
    <property type="term" value="F:sucrose:proton symporter activity"/>
    <property type="evidence" value="ECO:0007669"/>
    <property type="project" value="TreeGrafter"/>
</dbReference>
<evidence type="ECO:0000256" key="3">
    <source>
        <dbReference type="ARBA" id="ARBA00022692"/>
    </source>
</evidence>
<dbReference type="FunCoup" id="A0A5C3P8U4">
    <property type="interactions" value="70"/>
</dbReference>
<evidence type="ECO:0000256" key="2">
    <source>
        <dbReference type="ARBA" id="ARBA00022448"/>
    </source>
</evidence>
<feature type="transmembrane region" description="Helical" evidence="7">
    <location>
        <begin position="69"/>
        <end position="92"/>
    </location>
</feature>
<evidence type="ECO:0000256" key="1">
    <source>
        <dbReference type="ARBA" id="ARBA00004141"/>
    </source>
</evidence>
<feature type="compositionally biased region" description="Low complexity" evidence="6">
    <location>
        <begin position="500"/>
        <end position="517"/>
    </location>
</feature>
<feature type="transmembrane region" description="Helical" evidence="7">
    <location>
        <begin position="675"/>
        <end position="695"/>
    </location>
</feature>
<dbReference type="InParanoid" id="A0A5C3P8U4"/>
<feature type="transmembrane region" description="Helical" evidence="7">
    <location>
        <begin position="607"/>
        <end position="634"/>
    </location>
</feature>
<keyword evidence="3 7" id="KW-0812">Transmembrane</keyword>
<feature type="region of interest" description="Disordered" evidence="6">
    <location>
        <begin position="571"/>
        <end position="597"/>
    </location>
</feature>
<feature type="transmembrane region" description="Helical" evidence="7">
    <location>
        <begin position="278"/>
        <end position="296"/>
    </location>
</feature>
<feature type="transmembrane region" description="Helical" evidence="7">
    <location>
        <begin position="218"/>
        <end position="237"/>
    </location>
</feature>
<evidence type="ECO:0000256" key="4">
    <source>
        <dbReference type="ARBA" id="ARBA00022989"/>
    </source>
</evidence>
<feature type="transmembrane region" description="Helical" evidence="7">
    <location>
        <begin position="104"/>
        <end position="122"/>
    </location>
</feature>
<gene>
    <name evidence="8" type="ORF">K466DRAFT_665025</name>
</gene>
<name>A0A5C3P8U4_9APHY</name>
<feature type="transmembrane region" description="Helical" evidence="7">
    <location>
        <begin position="323"/>
        <end position="343"/>
    </location>
</feature>
<organism evidence="8 9">
    <name type="scientific">Polyporus arcularius HHB13444</name>
    <dbReference type="NCBI Taxonomy" id="1314778"/>
    <lineage>
        <taxon>Eukaryota</taxon>
        <taxon>Fungi</taxon>
        <taxon>Dikarya</taxon>
        <taxon>Basidiomycota</taxon>
        <taxon>Agaricomycotina</taxon>
        <taxon>Agaricomycetes</taxon>
        <taxon>Polyporales</taxon>
        <taxon>Polyporaceae</taxon>
        <taxon>Polyporus</taxon>
    </lineage>
</organism>
<evidence type="ECO:0000256" key="6">
    <source>
        <dbReference type="SAM" id="MobiDB-lite"/>
    </source>
</evidence>
<dbReference type="Proteomes" id="UP000308197">
    <property type="component" value="Unassembled WGS sequence"/>
</dbReference>
<reference evidence="8 9" key="1">
    <citation type="journal article" date="2019" name="Nat. Ecol. Evol.">
        <title>Megaphylogeny resolves global patterns of mushroom evolution.</title>
        <authorList>
            <person name="Varga T."/>
            <person name="Krizsan K."/>
            <person name="Foldi C."/>
            <person name="Dima B."/>
            <person name="Sanchez-Garcia M."/>
            <person name="Sanchez-Ramirez S."/>
            <person name="Szollosi G.J."/>
            <person name="Szarkandi J.G."/>
            <person name="Papp V."/>
            <person name="Albert L."/>
            <person name="Andreopoulos W."/>
            <person name="Angelini C."/>
            <person name="Antonin V."/>
            <person name="Barry K.W."/>
            <person name="Bougher N.L."/>
            <person name="Buchanan P."/>
            <person name="Buyck B."/>
            <person name="Bense V."/>
            <person name="Catcheside P."/>
            <person name="Chovatia M."/>
            <person name="Cooper J."/>
            <person name="Damon W."/>
            <person name="Desjardin D."/>
            <person name="Finy P."/>
            <person name="Geml J."/>
            <person name="Haridas S."/>
            <person name="Hughes K."/>
            <person name="Justo A."/>
            <person name="Karasinski D."/>
            <person name="Kautmanova I."/>
            <person name="Kiss B."/>
            <person name="Kocsube S."/>
            <person name="Kotiranta H."/>
            <person name="LaButti K.M."/>
            <person name="Lechner B.E."/>
            <person name="Liimatainen K."/>
            <person name="Lipzen A."/>
            <person name="Lukacs Z."/>
            <person name="Mihaltcheva S."/>
            <person name="Morgado L.N."/>
            <person name="Niskanen T."/>
            <person name="Noordeloos M.E."/>
            <person name="Ohm R.A."/>
            <person name="Ortiz-Santana B."/>
            <person name="Ovrebo C."/>
            <person name="Racz N."/>
            <person name="Riley R."/>
            <person name="Savchenko A."/>
            <person name="Shiryaev A."/>
            <person name="Soop K."/>
            <person name="Spirin V."/>
            <person name="Szebenyi C."/>
            <person name="Tomsovsky M."/>
            <person name="Tulloss R.E."/>
            <person name="Uehling J."/>
            <person name="Grigoriev I.V."/>
            <person name="Vagvolgyi C."/>
            <person name="Papp T."/>
            <person name="Martin F.M."/>
            <person name="Miettinen O."/>
            <person name="Hibbett D.S."/>
            <person name="Nagy L.G."/>
        </authorList>
    </citation>
    <scope>NUCLEOTIDE SEQUENCE [LARGE SCALE GENOMIC DNA]</scope>
    <source>
        <strain evidence="8 9">HHB13444</strain>
    </source>
</reference>
<evidence type="ECO:0000313" key="9">
    <source>
        <dbReference type="Proteomes" id="UP000308197"/>
    </source>
</evidence>
<dbReference type="Pfam" id="PF13347">
    <property type="entry name" value="MFS_2"/>
    <property type="match status" value="1"/>
</dbReference>
<feature type="transmembrane region" description="Helical" evidence="7">
    <location>
        <begin position="32"/>
        <end position="49"/>
    </location>
</feature>
<keyword evidence="5 7" id="KW-0472">Membrane</keyword>
<feature type="transmembrane region" description="Helical" evidence="7">
    <location>
        <begin position="376"/>
        <end position="396"/>
    </location>
</feature>
<dbReference type="EMBL" id="ML211302">
    <property type="protein sequence ID" value="TFK84660.1"/>
    <property type="molecule type" value="Genomic_DNA"/>
</dbReference>
<feature type="compositionally biased region" description="Basic and acidic residues" evidence="6">
    <location>
        <begin position="535"/>
        <end position="549"/>
    </location>
</feature>
<comment type="subcellular location">
    <subcellularLocation>
        <location evidence="1">Membrane</location>
        <topology evidence="1">Multi-pass membrane protein</topology>
    </subcellularLocation>
</comment>
<feature type="region of interest" description="Disordered" evidence="6">
    <location>
        <begin position="453"/>
        <end position="552"/>
    </location>
</feature>
<keyword evidence="2" id="KW-0813">Transport</keyword>
<evidence type="ECO:0000256" key="5">
    <source>
        <dbReference type="ARBA" id="ARBA00023136"/>
    </source>
</evidence>
<feature type="transmembrane region" description="Helical" evidence="7">
    <location>
        <begin position="142"/>
        <end position="160"/>
    </location>
</feature>
<feature type="transmembrane region" description="Helical" evidence="7">
    <location>
        <begin position="402"/>
        <end position="424"/>
    </location>
</feature>
<dbReference type="AlphaFoldDB" id="A0A5C3P8U4"/>
<protein>
    <submittedName>
        <fullName evidence="8">MFS general substrate transporter</fullName>
    </submittedName>
</protein>
<dbReference type="PANTHER" id="PTHR19432:SF91">
    <property type="entry name" value="GENERAL ALPHA-GLUCOSIDE PERMEASE"/>
    <property type="match status" value="1"/>
</dbReference>
<evidence type="ECO:0000313" key="8">
    <source>
        <dbReference type="EMBL" id="TFK84660.1"/>
    </source>
</evidence>
<dbReference type="Gene3D" id="1.20.1250.20">
    <property type="entry name" value="MFS general substrate transporter like domains"/>
    <property type="match status" value="1"/>
</dbReference>
<accession>A0A5C3P8U4</accession>
<proteinExistence type="predicted"/>
<sequence>MTGFSTIPLAEEGGEREDSHLAGIAKILGPRWAQLPAITIGLLGVQVFWSVEMSYGTPYLLSLGLSKAAVAMVFLAGPISGLLVQPLIGVLADKSKSRFGRRRPYMVTGCIICITAMMLLGFTRPFATLFLPAKSIANDLLTIWLAIIALFTIDFSINAVQAVDRALIIDTLPSAEQADANAWAARMLGFGSVAGYFIGNVDMTTVFPFFGDTELEVLAVVGSILLLLTHGITAFCTKEKVVVSTKRSNKSFTRELKEIWQNAFTLPPVIRQICMIQFFSWVGWFPVLFYTSAFIGDLHKQASSLPPDDPGLDAESTRLGTRALFYSSLLSFAGNVLLPFVVAESARSRRLVERKLAQAHKSAWVRIYDRVKVHLTTLWAAGHLLFAICMFATFFYSSVAGATFFTTLTGFSWSITQWAPFSLLAEAILTEQAPGEDGGAILLNDTRTRRSGSLHLGGDDHERQFLVGPDDDDDDTPAPLLRKPDNNDARTLSLEEDVRSFSSNASMDSTSSSGSVDSDGRPKPHKRSHSSSARHSGDEIHDGGDDEPRAGLGLGLLQNANARMSHMDVHSMAMSDSSTLHPDVDDDDDGHEGAGSKRGGLAAKAGIILGIHNVFIVIPQFIMTGFASIIFALLDPSKSPSSGPELAVNGTSVEVGGARAAEALVSGGGPNSYGIVFKVGGLSATVAFVLTLRLARELRHH</sequence>
<dbReference type="PANTHER" id="PTHR19432">
    <property type="entry name" value="SUGAR TRANSPORTER"/>
    <property type="match status" value="1"/>
</dbReference>
<dbReference type="InterPro" id="IPR036259">
    <property type="entry name" value="MFS_trans_sf"/>
</dbReference>
<keyword evidence="9" id="KW-1185">Reference proteome</keyword>
<dbReference type="SUPFAM" id="SSF103473">
    <property type="entry name" value="MFS general substrate transporter"/>
    <property type="match status" value="1"/>
</dbReference>